<organism evidence="1 2">
    <name type="scientific">Trema orientale</name>
    <name type="common">Charcoal tree</name>
    <name type="synonym">Celtis orientalis</name>
    <dbReference type="NCBI Taxonomy" id="63057"/>
    <lineage>
        <taxon>Eukaryota</taxon>
        <taxon>Viridiplantae</taxon>
        <taxon>Streptophyta</taxon>
        <taxon>Embryophyta</taxon>
        <taxon>Tracheophyta</taxon>
        <taxon>Spermatophyta</taxon>
        <taxon>Magnoliopsida</taxon>
        <taxon>eudicotyledons</taxon>
        <taxon>Gunneridae</taxon>
        <taxon>Pentapetalae</taxon>
        <taxon>rosids</taxon>
        <taxon>fabids</taxon>
        <taxon>Rosales</taxon>
        <taxon>Cannabaceae</taxon>
        <taxon>Trema</taxon>
    </lineage>
</organism>
<sequence length="106" mass="11384">MTILDSGMSLAGNNYRVSPHEIRSCHLHIGGYYPEMLIQEEANPDPIEVRGHDFTTSAFVGDCGSSGLEDISQFHTPVEVVEKINHGVNTGASRGATSTHVVKSSS</sequence>
<accession>A0A2P5DTC3</accession>
<comment type="caution">
    <text evidence="1">The sequence shown here is derived from an EMBL/GenBank/DDBJ whole genome shotgun (WGS) entry which is preliminary data.</text>
</comment>
<proteinExistence type="predicted"/>
<protein>
    <submittedName>
        <fullName evidence="1">Uncharacterized protein</fullName>
    </submittedName>
</protein>
<dbReference type="InParanoid" id="A0A2P5DTC3"/>
<keyword evidence="2" id="KW-1185">Reference proteome</keyword>
<dbReference type="OrthoDB" id="10369444at2759"/>
<gene>
    <name evidence="1" type="ORF">TorRG33x02_242400</name>
</gene>
<evidence type="ECO:0000313" key="2">
    <source>
        <dbReference type="Proteomes" id="UP000237000"/>
    </source>
</evidence>
<dbReference type="Proteomes" id="UP000237000">
    <property type="component" value="Unassembled WGS sequence"/>
</dbReference>
<evidence type="ECO:0000313" key="1">
    <source>
        <dbReference type="EMBL" id="PON76546.1"/>
    </source>
</evidence>
<dbReference type="EMBL" id="JXTC01000250">
    <property type="protein sequence ID" value="PON76546.1"/>
    <property type="molecule type" value="Genomic_DNA"/>
</dbReference>
<dbReference type="AlphaFoldDB" id="A0A2P5DTC3"/>
<name>A0A2P5DTC3_TREOI</name>
<reference evidence="2" key="1">
    <citation type="submission" date="2016-06" db="EMBL/GenBank/DDBJ databases">
        <title>Parallel loss of symbiosis genes in relatives of nitrogen-fixing non-legume Parasponia.</title>
        <authorList>
            <person name="Van Velzen R."/>
            <person name="Holmer R."/>
            <person name="Bu F."/>
            <person name="Rutten L."/>
            <person name="Van Zeijl A."/>
            <person name="Liu W."/>
            <person name="Santuari L."/>
            <person name="Cao Q."/>
            <person name="Sharma T."/>
            <person name="Shen D."/>
            <person name="Roswanjaya Y."/>
            <person name="Wardhani T."/>
            <person name="Kalhor M.S."/>
            <person name="Jansen J."/>
            <person name="Van den Hoogen J."/>
            <person name="Gungor B."/>
            <person name="Hartog M."/>
            <person name="Hontelez J."/>
            <person name="Verver J."/>
            <person name="Yang W.-C."/>
            <person name="Schijlen E."/>
            <person name="Repin R."/>
            <person name="Schilthuizen M."/>
            <person name="Schranz E."/>
            <person name="Heidstra R."/>
            <person name="Miyata K."/>
            <person name="Fedorova E."/>
            <person name="Kohlen W."/>
            <person name="Bisseling T."/>
            <person name="Smit S."/>
            <person name="Geurts R."/>
        </authorList>
    </citation>
    <scope>NUCLEOTIDE SEQUENCE [LARGE SCALE GENOMIC DNA]</scope>
    <source>
        <strain evidence="2">cv. RG33-2</strain>
    </source>
</reference>